<protein>
    <recommendedName>
        <fullName evidence="4">N-acetyltransferase domain-containing protein</fullName>
    </recommendedName>
</protein>
<proteinExistence type="inferred from homology"/>
<dbReference type="STRING" id="2018661.A0A2A2J8B1"/>
<dbReference type="EMBL" id="LIAE01010617">
    <property type="protein sequence ID" value="PAV57839.1"/>
    <property type="molecule type" value="Genomic_DNA"/>
</dbReference>
<sequence>MRINQDLRIKSGRTGLELVPYGAHHVEKYHKWMEDEELRRLTGSERLSLVEEFEMQKKWSEDEDKLTFILLQNHSENQQQEMENMIGDVNLFIDWSENSAEVKIMLAEPNARGKGWAHEAVSLMLSYALNNFPLTDFYAKIKGDNVVSQNLFEKKLGFVFESRSEVFDESTFKLSGQNLEIFKKYLENTDAKILPYP</sequence>
<keyword evidence="2" id="KW-0808">Transferase</keyword>
<dbReference type="InterPro" id="IPR000182">
    <property type="entry name" value="GNAT_dom"/>
</dbReference>
<accession>A0A2A2J8B1</accession>
<comment type="similarity">
    <text evidence="1">Belongs to the acetyltransferase family. GNAT subfamily.</text>
</comment>
<dbReference type="GO" id="GO:0008080">
    <property type="term" value="F:N-acetyltransferase activity"/>
    <property type="evidence" value="ECO:0007669"/>
    <property type="project" value="InterPro"/>
</dbReference>
<gene>
    <name evidence="5" type="ORF">WR25_19330</name>
</gene>
<feature type="domain" description="N-acetyltransferase" evidence="4">
    <location>
        <begin position="36"/>
        <end position="180"/>
    </location>
</feature>
<dbReference type="InterPro" id="IPR039135">
    <property type="entry name" value="NAT9-like"/>
</dbReference>
<comment type="caution">
    <text evidence="5">The sequence shown here is derived from an EMBL/GenBank/DDBJ whole genome shotgun (WGS) entry which is preliminary data.</text>
</comment>
<organism evidence="5 6">
    <name type="scientific">Diploscapter pachys</name>
    <dbReference type="NCBI Taxonomy" id="2018661"/>
    <lineage>
        <taxon>Eukaryota</taxon>
        <taxon>Metazoa</taxon>
        <taxon>Ecdysozoa</taxon>
        <taxon>Nematoda</taxon>
        <taxon>Chromadorea</taxon>
        <taxon>Rhabditida</taxon>
        <taxon>Rhabditina</taxon>
        <taxon>Rhabditomorpha</taxon>
        <taxon>Rhabditoidea</taxon>
        <taxon>Rhabditidae</taxon>
        <taxon>Diploscapter</taxon>
    </lineage>
</organism>
<evidence type="ECO:0000313" key="6">
    <source>
        <dbReference type="Proteomes" id="UP000218231"/>
    </source>
</evidence>
<dbReference type="PROSITE" id="PS51186">
    <property type="entry name" value="GNAT"/>
    <property type="match status" value="1"/>
</dbReference>
<dbReference type="SUPFAM" id="SSF55729">
    <property type="entry name" value="Acyl-CoA N-acyltransferases (Nat)"/>
    <property type="match status" value="1"/>
</dbReference>
<keyword evidence="6" id="KW-1185">Reference proteome</keyword>
<evidence type="ECO:0000256" key="1">
    <source>
        <dbReference type="ARBA" id="ARBA00009342"/>
    </source>
</evidence>
<reference evidence="5 6" key="1">
    <citation type="journal article" date="2017" name="Curr. Biol.">
        <title>Genome architecture and evolution of a unichromosomal asexual nematode.</title>
        <authorList>
            <person name="Fradin H."/>
            <person name="Zegar C."/>
            <person name="Gutwein M."/>
            <person name="Lucas J."/>
            <person name="Kovtun M."/>
            <person name="Corcoran D."/>
            <person name="Baugh L.R."/>
            <person name="Kiontke K."/>
            <person name="Gunsalus K."/>
            <person name="Fitch D.H."/>
            <person name="Piano F."/>
        </authorList>
    </citation>
    <scope>NUCLEOTIDE SEQUENCE [LARGE SCALE GENOMIC DNA]</scope>
    <source>
        <strain evidence="5">PF1309</strain>
    </source>
</reference>
<dbReference type="Gene3D" id="3.40.630.30">
    <property type="match status" value="1"/>
</dbReference>
<evidence type="ECO:0000313" key="5">
    <source>
        <dbReference type="EMBL" id="PAV57839.1"/>
    </source>
</evidence>
<name>A0A2A2J8B1_9BILA</name>
<dbReference type="AlphaFoldDB" id="A0A2A2J8B1"/>
<dbReference type="InterPro" id="IPR016181">
    <property type="entry name" value="Acyl_CoA_acyltransferase"/>
</dbReference>
<dbReference type="OrthoDB" id="5043642at2759"/>
<keyword evidence="3" id="KW-0012">Acyltransferase</keyword>
<dbReference type="PANTHER" id="PTHR13256:SF16">
    <property type="entry name" value="ALPHA_BETA-TUBULIN-N-ACETYLTRANSFERASE 9"/>
    <property type="match status" value="1"/>
</dbReference>
<evidence type="ECO:0000256" key="2">
    <source>
        <dbReference type="ARBA" id="ARBA00022679"/>
    </source>
</evidence>
<dbReference type="PANTHER" id="PTHR13256">
    <property type="entry name" value="N-ACETYLTRANSFERASE 9"/>
    <property type="match status" value="1"/>
</dbReference>
<dbReference type="Proteomes" id="UP000218231">
    <property type="component" value="Unassembled WGS sequence"/>
</dbReference>
<evidence type="ECO:0000259" key="4">
    <source>
        <dbReference type="PROSITE" id="PS51186"/>
    </source>
</evidence>
<dbReference type="Pfam" id="PF13302">
    <property type="entry name" value="Acetyltransf_3"/>
    <property type="match status" value="1"/>
</dbReference>
<evidence type="ECO:0000256" key="3">
    <source>
        <dbReference type="ARBA" id="ARBA00023315"/>
    </source>
</evidence>